<feature type="compositionally biased region" description="Basic and acidic residues" evidence="2">
    <location>
        <begin position="262"/>
        <end position="275"/>
    </location>
</feature>
<evidence type="ECO:0000313" key="4">
    <source>
        <dbReference type="Proteomes" id="UP000257109"/>
    </source>
</evidence>
<feature type="region of interest" description="Disordered" evidence="2">
    <location>
        <begin position="262"/>
        <end position="284"/>
    </location>
</feature>
<proteinExistence type="predicted"/>
<evidence type="ECO:0000313" key="3">
    <source>
        <dbReference type="EMBL" id="RDX88301.1"/>
    </source>
</evidence>
<dbReference type="AlphaFoldDB" id="A0A371GCQ1"/>
<reference evidence="3" key="1">
    <citation type="submission" date="2018-05" db="EMBL/GenBank/DDBJ databases">
        <title>Draft genome of Mucuna pruriens seed.</title>
        <authorList>
            <person name="Nnadi N.E."/>
            <person name="Vos R."/>
            <person name="Hasami M.H."/>
            <person name="Devisetty U.K."/>
            <person name="Aguiy J.C."/>
        </authorList>
    </citation>
    <scope>NUCLEOTIDE SEQUENCE [LARGE SCALE GENOMIC DNA]</scope>
    <source>
        <strain evidence="3">JCA_2017</strain>
    </source>
</reference>
<comment type="caution">
    <text evidence="3">The sequence shown here is derived from an EMBL/GenBank/DDBJ whole genome shotgun (WGS) entry which is preliminary data.</text>
</comment>
<accession>A0A371GCQ1</accession>
<sequence>MKHTKETKDKMQVVCYEYKKPRHFKLECPNLQKEEEKEKEKPFIKKTKSFMASWEDVDLSSSEDEDDEVSLCLMADTTSKDEDDEEPIKNFFQITLSLEYNELKIKFSKLTKDFKSLEKENSILKKQNKKLKEKKTNDLSKVNTYEVTKLKKVIDLRQSRAKFVNGIEILNKLLKYSKSPHDKSVLGFEKEKEIKEKPNIHCSNYRKFGCRSHDYRKHPKGSSKPSSTNPKGPKKFWVPKSMIIPNAYETPIMVPRQKVFTSHDGRRTLGQRNEDELPSVVIRK</sequence>
<feature type="non-terminal residue" evidence="3">
    <location>
        <position position="284"/>
    </location>
</feature>
<dbReference type="EMBL" id="QJKJ01005983">
    <property type="protein sequence ID" value="RDX88301.1"/>
    <property type="molecule type" value="Genomic_DNA"/>
</dbReference>
<keyword evidence="1" id="KW-0175">Coiled coil</keyword>
<gene>
    <name evidence="3" type="ORF">CR513_30125</name>
</gene>
<keyword evidence="4" id="KW-1185">Reference proteome</keyword>
<dbReference type="OrthoDB" id="1436973at2759"/>
<feature type="non-terminal residue" evidence="3">
    <location>
        <position position="1"/>
    </location>
</feature>
<feature type="compositionally biased region" description="Basic residues" evidence="2">
    <location>
        <begin position="211"/>
        <end position="221"/>
    </location>
</feature>
<feature type="region of interest" description="Disordered" evidence="2">
    <location>
        <begin position="211"/>
        <end position="236"/>
    </location>
</feature>
<feature type="coiled-coil region" evidence="1">
    <location>
        <begin position="100"/>
        <end position="137"/>
    </location>
</feature>
<evidence type="ECO:0000256" key="2">
    <source>
        <dbReference type="SAM" id="MobiDB-lite"/>
    </source>
</evidence>
<name>A0A371GCQ1_MUCPR</name>
<dbReference type="Proteomes" id="UP000257109">
    <property type="component" value="Unassembled WGS sequence"/>
</dbReference>
<evidence type="ECO:0000256" key="1">
    <source>
        <dbReference type="SAM" id="Coils"/>
    </source>
</evidence>
<protein>
    <submittedName>
        <fullName evidence="3">Uncharacterized protein</fullName>
    </submittedName>
</protein>
<organism evidence="3 4">
    <name type="scientific">Mucuna pruriens</name>
    <name type="common">Velvet bean</name>
    <name type="synonym">Dolichos pruriens</name>
    <dbReference type="NCBI Taxonomy" id="157652"/>
    <lineage>
        <taxon>Eukaryota</taxon>
        <taxon>Viridiplantae</taxon>
        <taxon>Streptophyta</taxon>
        <taxon>Embryophyta</taxon>
        <taxon>Tracheophyta</taxon>
        <taxon>Spermatophyta</taxon>
        <taxon>Magnoliopsida</taxon>
        <taxon>eudicotyledons</taxon>
        <taxon>Gunneridae</taxon>
        <taxon>Pentapetalae</taxon>
        <taxon>rosids</taxon>
        <taxon>fabids</taxon>
        <taxon>Fabales</taxon>
        <taxon>Fabaceae</taxon>
        <taxon>Papilionoideae</taxon>
        <taxon>50 kb inversion clade</taxon>
        <taxon>NPAAA clade</taxon>
        <taxon>indigoferoid/millettioid clade</taxon>
        <taxon>Phaseoleae</taxon>
        <taxon>Mucuna</taxon>
    </lineage>
</organism>